<dbReference type="AlphaFoldDB" id="A0A1S1R9G6"/>
<proteinExistence type="predicted"/>
<feature type="domain" description="NmrA-like" evidence="1">
    <location>
        <begin position="3"/>
        <end position="252"/>
    </location>
</feature>
<dbReference type="Pfam" id="PF05368">
    <property type="entry name" value="NmrA"/>
    <property type="match status" value="1"/>
</dbReference>
<dbReference type="EMBL" id="MBLM01000047">
    <property type="protein sequence ID" value="OHV42389.1"/>
    <property type="molecule type" value="Genomic_DNA"/>
</dbReference>
<dbReference type="CDD" id="cd05269">
    <property type="entry name" value="TMR_SDR_a"/>
    <property type="match status" value="1"/>
</dbReference>
<dbReference type="InterPro" id="IPR008030">
    <property type="entry name" value="NmrA-like"/>
</dbReference>
<dbReference type="Proteomes" id="UP000179627">
    <property type="component" value="Unassembled WGS sequence"/>
</dbReference>
<evidence type="ECO:0000313" key="2">
    <source>
        <dbReference type="EMBL" id="OHV42389.1"/>
    </source>
</evidence>
<sequence length="294" mass="30721">MSVVITGATGHLGSLVVDRLIEIGQPAGRIVATGRDTSRLAALAQRTGVQTRRADFADPASLADAFAGVEQLLLVSTTDVGQRFDQHRQAIDAALAAGATLIVYTSILNADTSRLLLADEHRRTEEYLQASGAPHVILRNGWYLENYTDRLPVIRQHGVLPGSAGDGRVSVASRQDYADAAAAVLTSGGAVSDGSVHTIHELGGEAFTLTELAATFSEVLGTPIAYQDLPVDDYAALLTGAGLPAEVATVLADADAGLSRGELYTTSDDLAKLIGRPPTTRDQAVRDAVARPTG</sequence>
<dbReference type="OrthoDB" id="5510591at2"/>
<accession>A0A1S1R9G6</accession>
<evidence type="ECO:0000313" key="3">
    <source>
        <dbReference type="Proteomes" id="UP000179627"/>
    </source>
</evidence>
<comment type="caution">
    <text evidence="2">The sequence shown here is derived from an EMBL/GenBank/DDBJ whole genome shotgun (WGS) entry which is preliminary data.</text>
</comment>
<dbReference type="InterPro" id="IPR036291">
    <property type="entry name" value="NAD(P)-bd_dom_sf"/>
</dbReference>
<dbReference type="PANTHER" id="PTHR47129:SF1">
    <property type="entry name" value="NMRA-LIKE DOMAIN-CONTAINING PROTEIN"/>
    <property type="match status" value="1"/>
</dbReference>
<dbReference type="Gene3D" id="3.90.25.10">
    <property type="entry name" value="UDP-galactose 4-epimerase, domain 1"/>
    <property type="match status" value="1"/>
</dbReference>
<reference evidence="3" key="1">
    <citation type="submission" date="2016-07" db="EMBL/GenBank/DDBJ databases">
        <title>Sequence Frankia sp. strain CcI1.17.</title>
        <authorList>
            <person name="Ghodhbane-Gtari F."/>
            <person name="Swanson E."/>
            <person name="Gueddou A."/>
            <person name="Morris K."/>
            <person name="Hezbri K."/>
            <person name="Ktari A."/>
            <person name="Nouioui I."/>
            <person name="Abebe-Akele F."/>
            <person name="Simpson S."/>
            <person name="Thomas K."/>
            <person name="Gtari M."/>
            <person name="Tisa L.S."/>
            <person name="Hurst S."/>
        </authorList>
    </citation>
    <scope>NUCLEOTIDE SEQUENCE [LARGE SCALE GENOMIC DNA]</scope>
    <source>
        <strain evidence="3">Cc1.17</strain>
    </source>
</reference>
<organism evidence="2 3">
    <name type="scientific">Parafrankia colletiae</name>
    <dbReference type="NCBI Taxonomy" id="573497"/>
    <lineage>
        <taxon>Bacteria</taxon>
        <taxon>Bacillati</taxon>
        <taxon>Actinomycetota</taxon>
        <taxon>Actinomycetes</taxon>
        <taxon>Frankiales</taxon>
        <taxon>Frankiaceae</taxon>
        <taxon>Parafrankia</taxon>
    </lineage>
</organism>
<dbReference type="InterPro" id="IPR052718">
    <property type="entry name" value="NmrA-type_oxidoreductase"/>
</dbReference>
<dbReference type="SUPFAM" id="SSF51735">
    <property type="entry name" value="NAD(P)-binding Rossmann-fold domains"/>
    <property type="match status" value="1"/>
</dbReference>
<name>A0A1S1R9G6_9ACTN</name>
<dbReference type="RefSeq" id="WP_071083037.1">
    <property type="nucleotide sequence ID" value="NZ_MBLM01000047.1"/>
</dbReference>
<dbReference type="Gene3D" id="3.40.50.720">
    <property type="entry name" value="NAD(P)-binding Rossmann-like Domain"/>
    <property type="match status" value="1"/>
</dbReference>
<dbReference type="PANTHER" id="PTHR47129">
    <property type="entry name" value="QUINONE OXIDOREDUCTASE 2"/>
    <property type="match status" value="1"/>
</dbReference>
<protein>
    <submittedName>
        <fullName evidence="2">NAD(P)-dependent oxidoreductase</fullName>
    </submittedName>
</protein>
<keyword evidence="3" id="KW-1185">Reference proteome</keyword>
<evidence type="ECO:0000259" key="1">
    <source>
        <dbReference type="Pfam" id="PF05368"/>
    </source>
</evidence>
<gene>
    <name evidence="2" type="ORF">CC117_12600</name>
</gene>